<keyword evidence="2" id="KW-1185">Reference proteome</keyword>
<dbReference type="EMBL" id="JAATJS010000001">
    <property type="protein sequence ID" value="NIX75331.1"/>
    <property type="molecule type" value="Genomic_DNA"/>
</dbReference>
<accession>A0ABX0VAB0</accession>
<comment type="caution">
    <text evidence="1">The sequence shown here is derived from an EMBL/GenBank/DDBJ whole genome shotgun (WGS) entry which is preliminary data.</text>
</comment>
<dbReference type="Pfam" id="PF04134">
    <property type="entry name" value="DCC1-like"/>
    <property type="match status" value="1"/>
</dbReference>
<dbReference type="InterPro" id="IPR007263">
    <property type="entry name" value="DCC1-like"/>
</dbReference>
<evidence type="ECO:0000313" key="1">
    <source>
        <dbReference type="EMBL" id="NIX75331.1"/>
    </source>
</evidence>
<dbReference type="PANTHER" id="PTHR33639:SF2">
    <property type="entry name" value="DUF393 DOMAIN-CONTAINING PROTEIN"/>
    <property type="match status" value="1"/>
</dbReference>
<dbReference type="InterPro" id="IPR052927">
    <property type="entry name" value="DCC_oxidoreductase"/>
</dbReference>
<dbReference type="Proteomes" id="UP000707352">
    <property type="component" value="Unassembled WGS sequence"/>
</dbReference>
<gene>
    <name evidence="1" type="ORF">HB375_01725</name>
</gene>
<sequence>MKPRCPETPDRWLPQPAPGAPDRLILIDGVCVLCSSWARFVVERDDGFGFRFLRTQSPQGRALAESFGIDPDEPQTNVAIIDSMAYFKSDAALMIARNLRGLSWTRILHVVPRGLRNLFYHRIARNRYAWFGRDEACLRPTPEMRARCLDDAGVTNAS</sequence>
<protein>
    <submittedName>
        <fullName evidence="1">DUF393 domain-containing protein</fullName>
    </submittedName>
</protein>
<dbReference type="RefSeq" id="WP_167671224.1">
    <property type="nucleotide sequence ID" value="NZ_JAATJS010000001.1"/>
</dbReference>
<proteinExistence type="predicted"/>
<dbReference type="PANTHER" id="PTHR33639">
    <property type="entry name" value="THIOL-DISULFIDE OXIDOREDUCTASE DCC"/>
    <property type="match status" value="1"/>
</dbReference>
<reference evidence="1 2" key="1">
    <citation type="submission" date="2020-03" db="EMBL/GenBank/DDBJ databases">
        <title>The genome sequence of Microvirga sp. c23x22.</title>
        <authorList>
            <person name="Zhang X."/>
        </authorList>
    </citation>
    <scope>NUCLEOTIDE SEQUENCE [LARGE SCALE GENOMIC DNA]</scope>
    <source>
        <strain evidence="2">c23x22</strain>
    </source>
</reference>
<organism evidence="1 2">
    <name type="scientific">Microvirga terricola</name>
    <dbReference type="NCBI Taxonomy" id="2719797"/>
    <lineage>
        <taxon>Bacteria</taxon>
        <taxon>Pseudomonadati</taxon>
        <taxon>Pseudomonadota</taxon>
        <taxon>Alphaproteobacteria</taxon>
        <taxon>Hyphomicrobiales</taxon>
        <taxon>Methylobacteriaceae</taxon>
        <taxon>Microvirga</taxon>
    </lineage>
</organism>
<name>A0ABX0VAB0_9HYPH</name>
<evidence type="ECO:0000313" key="2">
    <source>
        <dbReference type="Proteomes" id="UP000707352"/>
    </source>
</evidence>